<dbReference type="AlphaFoldDB" id="A0A254TCH4"/>
<protein>
    <submittedName>
        <fullName evidence="1">Uncharacterized protein</fullName>
    </submittedName>
</protein>
<evidence type="ECO:0000313" key="1">
    <source>
        <dbReference type="EMBL" id="OWW20340.1"/>
    </source>
</evidence>
<keyword evidence="2" id="KW-1185">Reference proteome</keyword>
<organism evidence="1 2">
    <name type="scientific">Noviherbaspirillum denitrificans</name>
    <dbReference type="NCBI Taxonomy" id="1968433"/>
    <lineage>
        <taxon>Bacteria</taxon>
        <taxon>Pseudomonadati</taxon>
        <taxon>Pseudomonadota</taxon>
        <taxon>Betaproteobacteria</taxon>
        <taxon>Burkholderiales</taxon>
        <taxon>Oxalobacteraceae</taxon>
        <taxon>Noviherbaspirillum</taxon>
    </lineage>
</organism>
<reference evidence="1 2" key="1">
    <citation type="submission" date="2016-02" db="EMBL/GenBank/DDBJ databases">
        <authorList>
            <person name="Wen L."/>
            <person name="He K."/>
            <person name="Yang H."/>
        </authorList>
    </citation>
    <scope>NUCLEOTIDE SEQUENCE [LARGE SCALE GENOMIC DNA]</scope>
    <source>
        <strain evidence="1 2">TSA40</strain>
    </source>
</reference>
<name>A0A254TCH4_9BURK</name>
<evidence type="ECO:0000313" key="2">
    <source>
        <dbReference type="Proteomes" id="UP000197535"/>
    </source>
</evidence>
<comment type="caution">
    <text evidence="1">The sequence shown here is derived from an EMBL/GenBank/DDBJ whole genome shotgun (WGS) entry which is preliminary data.</text>
</comment>
<dbReference type="Proteomes" id="UP000197535">
    <property type="component" value="Unassembled WGS sequence"/>
</dbReference>
<dbReference type="OrthoDB" id="8565165at2"/>
<accession>A0A254TCH4</accession>
<dbReference type="EMBL" id="LSTO01000001">
    <property type="protein sequence ID" value="OWW20340.1"/>
    <property type="molecule type" value="Genomic_DNA"/>
</dbReference>
<sequence>MAMNLQAVEDLIKEIETIDPVDWGMLNINEDDAIHLIAMSVVEHYEQNIRPMSETDREYIFVSSIAKLTLENFVLNIKLAQAIGGGQAPD</sequence>
<proteinExistence type="predicted"/>
<gene>
    <name evidence="1" type="ORF">AYR66_13420</name>
</gene>
<dbReference type="RefSeq" id="WP_088707227.1">
    <property type="nucleotide sequence ID" value="NZ_LSTO01000001.1"/>
</dbReference>